<dbReference type="SMART" id="SM00530">
    <property type="entry name" value="HTH_XRE"/>
    <property type="match status" value="1"/>
</dbReference>
<proteinExistence type="predicted"/>
<dbReference type="InterPro" id="IPR010982">
    <property type="entry name" value="Lambda_DNA-bd_dom_sf"/>
</dbReference>
<dbReference type="SUPFAM" id="SSF88946">
    <property type="entry name" value="Sigma2 domain of RNA polymerase sigma factors"/>
    <property type="match status" value="1"/>
</dbReference>
<dbReference type="PROSITE" id="PS50943">
    <property type="entry name" value="HTH_CROC1"/>
    <property type="match status" value="1"/>
</dbReference>
<dbReference type="Pfam" id="PF04542">
    <property type="entry name" value="Sigma70_r2"/>
    <property type="match status" value="1"/>
</dbReference>
<dbReference type="Gene3D" id="1.10.260.40">
    <property type="entry name" value="lambda repressor-like DNA-binding domains"/>
    <property type="match status" value="1"/>
</dbReference>
<protein>
    <submittedName>
        <fullName evidence="3">Helix-turn-helix domain-containing protein</fullName>
    </submittedName>
</protein>
<dbReference type="PANTHER" id="PTHR46797:SF1">
    <property type="entry name" value="METHYLPHOSPHONATE SYNTHASE"/>
    <property type="match status" value="1"/>
</dbReference>
<dbReference type="SUPFAM" id="SSF47413">
    <property type="entry name" value="lambda repressor-like DNA-binding domains"/>
    <property type="match status" value="1"/>
</dbReference>
<dbReference type="GO" id="GO:0003677">
    <property type="term" value="F:DNA binding"/>
    <property type="evidence" value="ECO:0007669"/>
    <property type="project" value="UniProtKB-KW"/>
</dbReference>
<evidence type="ECO:0000259" key="2">
    <source>
        <dbReference type="PROSITE" id="PS50943"/>
    </source>
</evidence>
<dbReference type="Pfam" id="PF13560">
    <property type="entry name" value="HTH_31"/>
    <property type="match status" value="1"/>
</dbReference>
<dbReference type="GO" id="GO:0005829">
    <property type="term" value="C:cytosol"/>
    <property type="evidence" value="ECO:0007669"/>
    <property type="project" value="TreeGrafter"/>
</dbReference>
<evidence type="ECO:0000313" key="4">
    <source>
        <dbReference type="Proteomes" id="UP000502706"/>
    </source>
</evidence>
<evidence type="ECO:0000313" key="3">
    <source>
        <dbReference type="EMBL" id="QIN78342.1"/>
    </source>
</evidence>
<dbReference type="AlphaFoldDB" id="A0A6G8PVV7"/>
<dbReference type="InterPro" id="IPR013325">
    <property type="entry name" value="RNA_pol_sigma_r2"/>
</dbReference>
<dbReference type="InterPro" id="IPR001387">
    <property type="entry name" value="Cro/C1-type_HTH"/>
</dbReference>
<accession>A0A6G8PVV7</accession>
<sequence length="187" mass="21040">MFGTVLVRMAPVVSTDPRRRSRGLRLREMREERGLTQEALAGLSNVSRPTIHRVEHGQQRPHRSTISKLARALGVEPSEIAPELHAQAVNPNVGVRMTVGIRDEALPYIKKAARRLALNPGDIDELVGAGPEGLYEACRKYDPSRGVPFDRYARWLAICRAKDEARRLYKQHPGFGLEPQGLEPWTY</sequence>
<dbReference type="EMBL" id="CP045121">
    <property type="protein sequence ID" value="QIN78342.1"/>
    <property type="molecule type" value="Genomic_DNA"/>
</dbReference>
<organism evidence="3 4">
    <name type="scientific">Rubrobacter marinus</name>
    <dbReference type="NCBI Taxonomy" id="2653852"/>
    <lineage>
        <taxon>Bacteria</taxon>
        <taxon>Bacillati</taxon>
        <taxon>Actinomycetota</taxon>
        <taxon>Rubrobacteria</taxon>
        <taxon>Rubrobacterales</taxon>
        <taxon>Rubrobacteraceae</taxon>
        <taxon>Rubrobacter</taxon>
    </lineage>
</organism>
<reference evidence="3 4" key="1">
    <citation type="submission" date="2019-10" db="EMBL/GenBank/DDBJ databases">
        <title>Rubrobacter sp nov SCSIO 52915 isolated from a deep-sea sediment in the South China Sea.</title>
        <authorList>
            <person name="Chen R.W."/>
        </authorList>
    </citation>
    <scope>NUCLEOTIDE SEQUENCE [LARGE SCALE GENOMIC DNA]</scope>
    <source>
        <strain evidence="3 4">SCSIO 52915</strain>
    </source>
</reference>
<dbReference type="PANTHER" id="PTHR46797">
    <property type="entry name" value="HTH-TYPE TRANSCRIPTIONAL REGULATOR"/>
    <property type="match status" value="1"/>
</dbReference>
<keyword evidence="1" id="KW-0238">DNA-binding</keyword>
<name>A0A6G8PVV7_9ACTN</name>
<feature type="domain" description="HTH cro/C1-type" evidence="2">
    <location>
        <begin position="26"/>
        <end position="80"/>
    </location>
</feature>
<dbReference type="GO" id="GO:0006352">
    <property type="term" value="P:DNA-templated transcription initiation"/>
    <property type="evidence" value="ECO:0007669"/>
    <property type="project" value="InterPro"/>
</dbReference>
<dbReference type="Proteomes" id="UP000502706">
    <property type="component" value="Chromosome"/>
</dbReference>
<gene>
    <name evidence="3" type="ORF">GBA65_07210</name>
</gene>
<dbReference type="Gene3D" id="1.10.1740.10">
    <property type="match status" value="1"/>
</dbReference>
<dbReference type="InterPro" id="IPR050807">
    <property type="entry name" value="TransReg_Diox_bact_type"/>
</dbReference>
<dbReference type="GO" id="GO:0003700">
    <property type="term" value="F:DNA-binding transcription factor activity"/>
    <property type="evidence" value="ECO:0007669"/>
    <property type="project" value="InterPro"/>
</dbReference>
<dbReference type="InterPro" id="IPR007627">
    <property type="entry name" value="RNA_pol_sigma70_r2"/>
</dbReference>
<keyword evidence="4" id="KW-1185">Reference proteome</keyword>
<dbReference type="CDD" id="cd00093">
    <property type="entry name" value="HTH_XRE"/>
    <property type="match status" value="1"/>
</dbReference>
<evidence type="ECO:0000256" key="1">
    <source>
        <dbReference type="ARBA" id="ARBA00023125"/>
    </source>
</evidence>
<dbReference type="KEGG" id="rmar:GBA65_07210"/>